<dbReference type="AlphaFoldDB" id="M2ZZK3"/>
<sequence>MTRVWIASESWTGEVFVRKLVAHALAPLVFLKHRTTVAVKSDMDGDYDQTRPPDLRLCILATTVSSTWASRREAQAFREHGSPYSSRHYPRFDLLASGN</sequence>
<name>M2ZZK3_PSEFD</name>
<protein>
    <submittedName>
        <fullName evidence="1">Uncharacterized protein</fullName>
    </submittedName>
</protein>
<dbReference type="GeneID" id="19332974"/>
<organism evidence="1 2">
    <name type="scientific">Pseudocercospora fijiensis (strain CIRAD86)</name>
    <name type="common">Black leaf streak disease fungus</name>
    <name type="synonym">Mycosphaerella fijiensis</name>
    <dbReference type="NCBI Taxonomy" id="383855"/>
    <lineage>
        <taxon>Eukaryota</taxon>
        <taxon>Fungi</taxon>
        <taxon>Dikarya</taxon>
        <taxon>Ascomycota</taxon>
        <taxon>Pezizomycotina</taxon>
        <taxon>Dothideomycetes</taxon>
        <taxon>Dothideomycetidae</taxon>
        <taxon>Mycosphaerellales</taxon>
        <taxon>Mycosphaerellaceae</taxon>
        <taxon>Pseudocercospora</taxon>
    </lineage>
</organism>
<dbReference type="HOGENOM" id="CLU_2321361_0_0_1"/>
<dbReference type="VEuPathDB" id="FungiDB:MYCFIDRAFT_173348"/>
<dbReference type="Proteomes" id="UP000016932">
    <property type="component" value="Unassembled WGS sequence"/>
</dbReference>
<reference evidence="1 2" key="1">
    <citation type="journal article" date="2012" name="PLoS Pathog.">
        <title>Diverse lifestyles and strategies of plant pathogenesis encoded in the genomes of eighteen Dothideomycetes fungi.</title>
        <authorList>
            <person name="Ohm R.A."/>
            <person name="Feau N."/>
            <person name="Henrissat B."/>
            <person name="Schoch C.L."/>
            <person name="Horwitz B.A."/>
            <person name="Barry K.W."/>
            <person name="Condon B.J."/>
            <person name="Copeland A.C."/>
            <person name="Dhillon B."/>
            <person name="Glaser F."/>
            <person name="Hesse C.N."/>
            <person name="Kosti I."/>
            <person name="LaButti K."/>
            <person name="Lindquist E.A."/>
            <person name="Lucas S."/>
            <person name="Salamov A.A."/>
            <person name="Bradshaw R.E."/>
            <person name="Ciuffetti L."/>
            <person name="Hamelin R.C."/>
            <person name="Kema G.H.J."/>
            <person name="Lawrence C."/>
            <person name="Scott J.A."/>
            <person name="Spatafora J.W."/>
            <person name="Turgeon B.G."/>
            <person name="de Wit P.J.G.M."/>
            <person name="Zhong S."/>
            <person name="Goodwin S.B."/>
            <person name="Grigoriev I.V."/>
        </authorList>
    </citation>
    <scope>NUCLEOTIDE SEQUENCE [LARGE SCALE GENOMIC DNA]</scope>
    <source>
        <strain evidence="1 2">CIRAD86</strain>
    </source>
</reference>
<evidence type="ECO:0000313" key="1">
    <source>
        <dbReference type="EMBL" id="EME84339.1"/>
    </source>
</evidence>
<dbReference type="KEGG" id="pfj:MYCFIDRAFT_173348"/>
<evidence type="ECO:0000313" key="2">
    <source>
        <dbReference type="Proteomes" id="UP000016932"/>
    </source>
</evidence>
<proteinExistence type="predicted"/>
<accession>M2ZZK3</accession>
<keyword evidence="2" id="KW-1185">Reference proteome</keyword>
<dbReference type="EMBL" id="KB446557">
    <property type="protein sequence ID" value="EME84339.1"/>
    <property type="molecule type" value="Genomic_DNA"/>
</dbReference>
<gene>
    <name evidence="1" type="ORF">MYCFIDRAFT_173348</name>
</gene>
<dbReference type="RefSeq" id="XP_007924963.1">
    <property type="nucleotide sequence ID" value="XM_007926772.1"/>
</dbReference>